<organism evidence="1">
    <name type="scientific">Grammatophora oceanica</name>
    <dbReference type="NCBI Taxonomy" id="210454"/>
    <lineage>
        <taxon>Eukaryota</taxon>
        <taxon>Sar</taxon>
        <taxon>Stramenopiles</taxon>
        <taxon>Ochrophyta</taxon>
        <taxon>Bacillariophyta</taxon>
        <taxon>Fragilariophyceae</taxon>
        <taxon>Fragilariophycidae</taxon>
        <taxon>Rhabdonematales</taxon>
        <taxon>Grammatophoraceae</taxon>
        <taxon>Grammatophora</taxon>
    </lineage>
</organism>
<protein>
    <submittedName>
        <fullName evidence="1">Uncharacterized protein</fullName>
    </submittedName>
</protein>
<sequence>MPASRHLTDKTSSCHPLYCRSDHTSNTLYHDDDDDEHHIHSFVASTICRSRIGGLQKPLMKRGADQEREVQDIIRFRMLLLKMSANWCDDDDDDAHQQDDRKKVKATYLLTYFVDNGKPVLVVC</sequence>
<gene>
    <name evidence="1" type="ORF">GOCE00092_LOCUS19070</name>
</gene>
<proteinExistence type="predicted"/>
<evidence type="ECO:0000313" key="1">
    <source>
        <dbReference type="EMBL" id="CAD9295566.1"/>
    </source>
</evidence>
<accession>A0A7S1VCT6</accession>
<name>A0A7S1VCT6_9STRA</name>
<reference evidence="1" key="1">
    <citation type="submission" date="2021-01" db="EMBL/GenBank/DDBJ databases">
        <authorList>
            <person name="Corre E."/>
            <person name="Pelletier E."/>
            <person name="Niang G."/>
            <person name="Scheremetjew M."/>
            <person name="Finn R."/>
            <person name="Kale V."/>
            <person name="Holt S."/>
            <person name="Cochrane G."/>
            <person name="Meng A."/>
            <person name="Brown T."/>
            <person name="Cohen L."/>
        </authorList>
    </citation>
    <scope>NUCLEOTIDE SEQUENCE</scope>
    <source>
        <strain evidence="1">CCMP 410</strain>
    </source>
</reference>
<dbReference type="EMBL" id="HBGK01036845">
    <property type="protein sequence ID" value="CAD9295566.1"/>
    <property type="molecule type" value="Transcribed_RNA"/>
</dbReference>
<dbReference type="AlphaFoldDB" id="A0A7S1VCT6"/>